<sequence>MAGLRLERCCRAHRRGGNSFCLPRAYIGRYLCGDRSWSTTNSRYNALEMSISDMTGALQLPQACAREMRPNLHEQARGSTSTTHGSLSLLHVSALAPTARGCHGEACAGTATHTGRATSWRGSLNTHGDTTASSPPAPLALFHAVVPGEAIYPAKCIWSFVSLALCVCCRYARNAQRERKEAPEVASRRGRVFFIFDANAVIRGVGEDFHEI</sequence>
<dbReference type="Proteomes" id="UP000240760">
    <property type="component" value="Unassembled WGS sequence"/>
</dbReference>
<accession>A0A2T4CHU2</accession>
<evidence type="ECO:0000313" key="2">
    <source>
        <dbReference type="Proteomes" id="UP000240760"/>
    </source>
</evidence>
<dbReference type="EMBL" id="KZ679126">
    <property type="protein sequence ID" value="PTB81104.1"/>
    <property type="molecule type" value="Genomic_DNA"/>
</dbReference>
<dbReference type="AlphaFoldDB" id="A0A2T4CHU2"/>
<gene>
    <name evidence="1" type="ORF">M440DRAFT_1007763</name>
</gene>
<name>A0A2T4CHU2_TRILO</name>
<organism evidence="1 2">
    <name type="scientific">Trichoderma longibrachiatum ATCC 18648</name>
    <dbReference type="NCBI Taxonomy" id="983965"/>
    <lineage>
        <taxon>Eukaryota</taxon>
        <taxon>Fungi</taxon>
        <taxon>Dikarya</taxon>
        <taxon>Ascomycota</taxon>
        <taxon>Pezizomycotina</taxon>
        <taxon>Sordariomycetes</taxon>
        <taxon>Hypocreomycetidae</taxon>
        <taxon>Hypocreales</taxon>
        <taxon>Hypocreaceae</taxon>
        <taxon>Trichoderma</taxon>
    </lineage>
</organism>
<proteinExistence type="predicted"/>
<keyword evidence="2" id="KW-1185">Reference proteome</keyword>
<reference evidence="1 2" key="1">
    <citation type="submission" date="2016-07" db="EMBL/GenBank/DDBJ databases">
        <title>Multiple horizontal gene transfer events from other fungi enriched the ability of initially mycotrophic Trichoderma (Ascomycota) to feed on dead plant biomass.</title>
        <authorList>
            <consortium name="DOE Joint Genome Institute"/>
            <person name="Aerts A."/>
            <person name="Atanasova L."/>
            <person name="Chenthamara K."/>
            <person name="Zhang J."/>
            <person name="Grujic M."/>
            <person name="Henrissat B."/>
            <person name="Kuo A."/>
            <person name="Salamov A."/>
            <person name="Lipzen A."/>
            <person name="Labutti K."/>
            <person name="Barry K."/>
            <person name="Miao Y."/>
            <person name="Rahimi M.J."/>
            <person name="Shen Q."/>
            <person name="Grigoriev I.V."/>
            <person name="Kubicek C.P."/>
            <person name="Druzhinina I.S."/>
        </authorList>
    </citation>
    <scope>NUCLEOTIDE SEQUENCE [LARGE SCALE GENOMIC DNA]</scope>
    <source>
        <strain evidence="1 2">ATCC 18648</strain>
    </source>
</reference>
<protein>
    <submittedName>
        <fullName evidence="1">Uncharacterized protein</fullName>
    </submittedName>
</protein>
<evidence type="ECO:0000313" key="1">
    <source>
        <dbReference type="EMBL" id="PTB81104.1"/>
    </source>
</evidence>